<keyword evidence="6" id="KW-1185">Reference proteome</keyword>
<keyword evidence="2" id="KW-0521">NADP</keyword>
<dbReference type="SUPFAM" id="SSF51735">
    <property type="entry name" value="NAD(P)-binding Rossmann-fold domains"/>
    <property type="match status" value="1"/>
</dbReference>
<evidence type="ECO:0000313" key="6">
    <source>
        <dbReference type="Proteomes" id="UP000235023"/>
    </source>
</evidence>
<dbReference type="Pfam" id="PF05368">
    <property type="entry name" value="NmrA"/>
    <property type="match status" value="1"/>
</dbReference>
<reference evidence="6" key="1">
    <citation type="submission" date="2017-12" db="EMBL/GenBank/DDBJ databases">
        <authorList>
            <consortium name="DOE Joint Genome Institute"/>
            <person name="Mondo S.J."/>
            <person name="Kjaerbolling I."/>
            <person name="Vesth T.C."/>
            <person name="Frisvad J.C."/>
            <person name="Nybo J.L."/>
            <person name="Theobald S."/>
            <person name="Kuo A."/>
            <person name="Bowyer P."/>
            <person name="Matsuda Y."/>
            <person name="Lyhne E.K."/>
            <person name="Kogle M.E."/>
            <person name="Clum A."/>
            <person name="Lipzen A."/>
            <person name="Salamov A."/>
            <person name="Ngan C.Y."/>
            <person name="Daum C."/>
            <person name="Chiniquy J."/>
            <person name="Barry K."/>
            <person name="LaButti K."/>
            <person name="Haridas S."/>
            <person name="Simmons B.A."/>
            <person name="Magnuson J.K."/>
            <person name="Mortensen U.H."/>
            <person name="Larsen T.O."/>
            <person name="Grigoriev I.V."/>
            <person name="Baker S.E."/>
            <person name="Andersen M.R."/>
            <person name="Nordberg H.P."/>
            <person name="Cantor M.N."/>
            <person name="Hua S.X."/>
        </authorList>
    </citation>
    <scope>NUCLEOTIDE SEQUENCE [LARGE SCALE GENOMIC DNA]</scope>
    <source>
        <strain evidence="6">IBT 19404</strain>
    </source>
</reference>
<protein>
    <submittedName>
        <fullName evidence="5">Putative NAD dependent epimerase/dehydratase</fullName>
    </submittedName>
</protein>
<dbReference type="EMBL" id="KZ559656">
    <property type="protein sequence ID" value="PLN75274.1"/>
    <property type="molecule type" value="Genomic_DNA"/>
</dbReference>
<evidence type="ECO:0000259" key="4">
    <source>
        <dbReference type="Pfam" id="PF05368"/>
    </source>
</evidence>
<dbReference type="InterPro" id="IPR036291">
    <property type="entry name" value="NAD(P)-bd_dom_sf"/>
</dbReference>
<dbReference type="Proteomes" id="UP000235023">
    <property type="component" value="Unassembled WGS sequence"/>
</dbReference>
<dbReference type="OrthoDB" id="419598at2759"/>
<dbReference type="PANTHER" id="PTHR42748">
    <property type="entry name" value="NITROGEN METABOLITE REPRESSION PROTEIN NMRA FAMILY MEMBER"/>
    <property type="match status" value="1"/>
</dbReference>
<evidence type="ECO:0000256" key="3">
    <source>
        <dbReference type="ARBA" id="ARBA00023002"/>
    </source>
</evidence>
<evidence type="ECO:0000313" key="5">
    <source>
        <dbReference type="EMBL" id="PLN75274.1"/>
    </source>
</evidence>
<keyword evidence="3" id="KW-0560">Oxidoreductase</keyword>
<evidence type="ECO:0000256" key="1">
    <source>
        <dbReference type="ARBA" id="ARBA00006328"/>
    </source>
</evidence>
<organism evidence="5 6">
    <name type="scientific">Aspergillus taichungensis</name>
    <dbReference type="NCBI Taxonomy" id="482145"/>
    <lineage>
        <taxon>Eukaryota</taxon>
        <taxon>Fungi</taxon>
        <taxon>Dikarya</taxon>
        <taxon>Ascomycota</taxon>
        <taxon>Pezizomycotina</taxon>
        <taxon>Eurotiomycetes</taxon>
        <taxon>Eurotiomycetidae</taxon>
        <taxon>Eurotiales</taxon>
        <taxon>Aspergillaceae</taxon>
        <taxon>Aspergillus</taxon>
        <taxon>Aspergillus subgen. Circumdati</taxon>
    </lineage>
</organism>
<dbReference type="Gene3D" id="3.90.25.10">
    <property type="entry name" value="UDP-galactose 4-epimerase, domain 1"/>
    <property type="match status" value="1"/>
</dbReference>
<gene>
    <name evidence="5" type="ORF">BDW42DRAFT_180960</name>
</gene>
<dbReference type="InterPro" id="IPR051164">
    <property type="entry name" value="NmrA-like_oxidored"/>
</dbReference>
<evidence type="ECO:0000256" key="2">
    <source>
        <dbReference type="ARBA" id="ARBA00022857"/>
    </source>
</evidence>
<dbReference type="GO" id="GO:0005634">
    <property type="term" value="C:nucleus"/>
    <property type="evidence" value="ECO:0007669"/>
    <property type="project" value="TreeGrafter"/>
</dbReference>
<proteinExistence type="inferred from homology"/>
<dbReference type="Gene3D" id="3.40.50.720">
    <property type="entry name" value="NAD(P)-binding Rossmann-like Domain"/>
    <property type="match status" value="1"/>
</dbReference>
<feature type="domain" description="NmrA-like" evidence="4">
    <location>
        <begin position="6"/>
        <end position="276"/>
    </location>
</feature>
<name>A0A2J5HET5_9EURO</name>
<dbReference type="GO" id="GO:0016491">
    <property type="term" value="F:oxidoreductase activity"/>
    <property type="evidence" value="ECO:0007669"/>
    <property type="project" value="UniProtKB-KW"/>
</dbReference>
<comment type="similarity">
    <text evidence="1">Belongs to the NmrA-type oxidoreductase family.</text>
</comment>
<dbReference type="CDD" id="cd05251">
    <property type="entry name" value="NmrA_like_SDR_a"/>
    <property type="match status" value="1"/>
</dbReference>
<dbReference type="InterPro" id="IPR008030">
    <property type="entry name" value="NmrA-like"/>
</dbReference>
<dbReference type="AlphaFoldDB" id="A0A2J5HET5"/>
<dbReference type="PANTHER" id="PTHR42748:SF30">
    <property type="entry name" value="NMRA-LIKE DOMAIN-CONTAINING PROTEIN"/>
    <property type="match status" value="1"/>
</dbReference>
<accession>A0A2J5HET5</accession>
<sequence>MSPATFFVCGATGAQGGAIVHHLLQKQAKIRTTTRNPDSESAKVLQTLGVSITKGDWDNEDALREGIKGCAGLFLNTLPTLQNPAAEVERARRILTIAKEAGVKHVVYSSAFAIHEPERLEHWDASSRAAGILLQKQAIEKAVRSAGFEFWTIMRPGFFMTNFLPPTVLFYGNIPATGSMVSALTPETLLPLVDPNDIGKFGAAALLEPARFNHAELTLSGELIGADDVMKALSDLTGRDLKAVYLSEAEIEERTAQNPVFVAQKMMRTMSQFHDSQLSERWGIPTGNFAEFLERKKEKFLAVYSQDQK</sequence>